<comment type="domain">
    <text evidence="6">Contains large globular domains required for ATP hydrolysis at each terminus and a third globular domain forming a flexible hinge near the middle of the molecule. These domains are separated by coiled-coil structures.</text>
</comment>
<evidence type="ECO:0000256" key="2">
    <source>
        <dbReference type="ARBA" id="ARBA00022741"/>
    </source>
</evidence>
<dbReference type="PIRSF" id="PIRSF005719">
    <property type="entry name" value="SMC"/>
    <property type="match status" value="1"/>
</dbReference>
<feature type="coiled-coil region" evidence="6">
    <location>
        <begin position="699"/>
        <end position="733"/>
    </location>
</feature>
<feature type="coiled-coil region" evidence="6">
    <location>
        <begin position="839"/>
        <end position="873"/>
    </location>
</feature>
<accession>A0ABN0AYT7</accession>
<feature type="domain" description="RecF/RecN/SMC N-terminal" evidence="7">
    <location>
        <begin position="2"/>
        <end position="1189"/>
    </location>
</feature>
<dbReference type="SUPFAM" id="SSF57997">
    <property type="entry name" value="Tropomyosin"/>
    <property type="match status" value="2"/>
</dbReference>
<feature type="coiled-coil region" evidence="6">
    <location>
        <begin position="444"/>
        <end position="499"/>
    </location>
</feature>
<keyword evidence="5 6" id="KW-0238">DNA-binding</keyword>
<protein>
    <recommendedName>
        <fullName evidence="6">Chromosome partition protein Smc</fullName>
    </recommendedName>
</protein>
<evidence type="ECO:0000256" key="3">
    <source>
        <dbReference type="ARBA" id="ARBA00022840"/>
    </source>
</evidence>
<keyword evidence="1 6" id="KW-0963">Cytoplasm</keyword>
<dbReference type="HAMAP" id="MF_01894">
    <property type="entry name" value="Smc_prok"/>
    <property type="match status" value="1"/>
</dbReference>
<dbReference type="Gene3D" id="1.10.287.1490">
    <property type="match status" value="1"/>
</dbReference>
<dbReference type="Gene3D" id="3.40.50.300">
    <property type="entry name" value="P-loop containing nucleotide triphosphate hydrolases"/>
    <property type="match status" value="2"/>
</dbReference>
<feature type="binding site" evidence="6">
    <location>
        <begin position="32"/>
        <end position="39"/>
    </location>
    <ligand>
        <name>ATP</name>
        <dbReference type="ChEBI" id="CHEBI:30616"/>
    </ligand>
</feature>
<evidence type="ECO:0000259" key="7">
    <source>
        <dbReference type="Pfam" id="PF02463"/>
    </source>
</evidence>
<dbReference type="InterPro" id="IPR003395">
    <property type="entry name" value="RecF/RecN/SMC_N"/>
</dbReference>
<organism evidence="8 9">
    <name type="scientific">Fannyhessea vaginae PB189-T1-4</name>
    <dbReference type="NCBI Taxonomy" id="866774"/>
    <lineage>
        <taxon>Bacteria</taxon>
        <taxon>Bacillati</taxon>
        <taxon>Actinomycetota</taxon>
        <taxon>Coriobacteriia</taxon>
        <taxon>Coriobacteriales</taxon>
        <taxon>Atopobiaceae</taxon>
        <taxon>Fannyhessea</taxon>
    </lineage>
</organism>
<comment type="subunit">
    <text evidence="6">Homodimer.</text>
</comment>
<dbReference type="Proteomes" id="UP000004431">
    <property type="component" value="Unassembled WGS sequence"/>
</dbReference>
<comment type="subcellular location">
    <subcellularLocation>
        <location evidence="6">Cytoplasm</location>
    </subcellularLocation>
</comment>
<comment type="similarity">
    <text evidence="6">Belongs to the SMC family.</text>
</comment>
<evidence type="ECO:0000256" key="4">
    <source>
        <dbReference type="ARBA" id="ARBA00023054"/>
    </source>
</evidence>
<comment type="function">
    <text evidence="6">Required for chromosome condensation and partitioning.</text>
</comment>
<sequence>MYLASLTLKGFKSFADKTSIVFDPGLSVIVGPNGSGKSNISDAILWVLGEKSPKILRGQAMEDVIFAGSTKRSAVSMCEVCLVLNNDDHTLPIDFREVAITRRLYRSGENEYLINNSPARLRDIIDILHDSGLGKDTHSIISQGKLDAILASKPEDRRQLIEEAAGIAKHRRRKQLAEKKLEAMHVHLAMAKHTQREIARRLKPLERQLEQAQKSTELKQGLRKAQTMIATDDVRQLKQQYTTLEHSMKQADAQVELCAYREQEVQKSLHSYQVLLEQKGLFVGDLSEQRRRMHDCVGRLDSDMRLLEEKGKHMVERISEIRRSISALERSKAADTSEFHTLSADNAELAESLRVLKEQVQQHSSDFADVKKHHNELSSKIAALNAKQKATTQEYNSVYLKRAQAQEQIEQRDAQHELFSLRTHELEDELSQLTSRREVQTHELNELTSALDVQRATKDELTQQHTQAQQGVRELAQELQQAQQSLSDVRGKKQALESLMNQLACASEAQKFVRTSRDVSVASQVIDLFSVPAAYEQYVERVLRDVLSGFVVTNTLEELCAFVACDEFAREQGAVCIVAKDAVPSESAADNTDARSLPAETLILHNVSAHSLYRAITLATRDDNADVAALNSHVADGLAYGLLASWYSVDDVRALASFHRAYPTLNFVAPQGICLYADGRMSTATSADNNHAFERKRMLASYTKELATLEDTCATLANKHKTAQQHLDELQEKRTVLLATLSAQDARHTALTSEIAQINAGISRAQEQLSVVTQKQHDADARFEQIVRNHKTYTQQEQELTTKLDTISRELTCCLDERRELSSQQRHLDTRLSETKLSLARTQERYRHCKARAEQLSSQLATYDERISSLEKEAFVFDGMSKRVDPLYQCYQTLASAAAAWAEKLKSTATLAQADSDALKKTIQDAKDACVAARNQTLEAKQKQQELTIVKTKLDVQIEHAIERMCAYGYSLDDALALEPLQDRAVLERQIEHIEHELSELGPVNEAAQSEYDEIRTRYDSISAQVDDLETASASLKKITAAVERAMKKAFLASFAQINDNFSQIFSMLFIGGNGHLELTSPDNIDETGLEIIAQPQGKKVQKMSLLSGGEKSLCALALLFATYKARTVPFYVFDEIEAALDDINLSRLLGAIESLKASTQLIVISHQRRTMEQADVLYGISMHADGVSHVVSQRLEGAAQRP</sequence>
<proteinExistence type="inferred from homology"/>
<keyword evidence="2 6" id="KW-0547">Nucleotide-binding</keyword>
<evidence type="ECO:0000313" key="9">
    <source>
        <dbReference type="Proteomes" id="UP000004431"/>
    </source>
</evidence>
<dbReference type="SUPFAM" id="SSF52540">
    <property type="entry name" value="P-loop containing nucleoside triphosphate hydrolases"/>
    <property type="match status" value="1"/>
</dbReference>
<dbReference type="Pfam" id="PF02463">
    <property type="entry name" value="SMC_N"/>
    <property type="match status" value="1"/>
</dbReference>
<gene>
    <name evidence="6 8" type="primary">smc</name>
    <name evidence="8" type="ORF">HMPREF9248_0074</name>
</gene>
<feature type="coiled-coil region" evidence="6">
    <location>
        <begin position="346"/>
        <end position="394"/>
    </location>
</feature>
<comment type="caution">
    <text evidence="8">The sequence shown here is derived from an EMBL/GenBank/DDBJ whole genome shotgun (WGS) entry which is preliminary data.</text>
</comment>
<evidence type="ECO:0000256" key="1">
    <source>
        <dbReference type="ARBA" id="ARBA00022490"/>
    </source>
</evidence>
<dbReference type="EMBL" id="AEDQ01000031">
    <property type="protein sequence ID" value="EFL43674.1"/>
    <property type="molecule type" value="Genomic_DNA"/>
</dbReference>
<keyword evidence="3 6" id="KW-0067">ATP-binding</keyword>
<evidence type="ECO:0000256" key="5">
    <source>
        <dbReference type="ARBA" id="ARBA00023125"/>
    </source>
</evidence>
<evidence type="ECO:0000313" key="8">
    <source>
        <dbReference type="EMBL" id="EFL43674.1"/>
    </source>
</evidence>
<feature type="coiled-coil region" evidence="6">
    <location>
        <begin position="1005"/>
        <end position="1049"/>
    </location>
</feature>
<keyword evidence="4 6" id="KW-0175">Coiled coil</keyword>
<dbReference type="InterPro" id="IPR024704">
    <property type="entry name" value="SMC"/>
</dbReference>
<feature type="coiled-coil region" evidence="6">
    <location>
        <begin position="195"/>
        <end position="254"/>
    </location>
</feature>
<dbReference type="InterPro" id="IPR027417">
    <property type="entry name" value="P-loop_NTPase"/>
</dbReference>
<name>A0ABN0AYT7_9ACTN</name>
<evidence type="ECO:0000256" key="6">
    <source>
        <dbReference type="HAMAP-Rule" id="MF_01894"/>
    </source>
</evidence>
<dbReference type="InterPro" id="IPR011890">
    <property type="entry name" value="SMC_prok"/>
</dbReference>
<keyword evidence="9" id="KW-1185">Reference proteome</keyword>
<reference evidence="8 9" key="1">
    <citation type="submission" date="2010-08" db="EMBL/GenBank/DDBJ databases">
        <authorList>
            <person name="Durkin A.S."/>
            <person name="Madupu R."/>
            <person name="Torralba M."/>
            <person name="Gillis M."/>
            <person name="Methe B."/>
            <person name="Sutton G."/>
            <person name="Nelson K.E."/>
        </authorList>
    </citation>
    <scope>NUCLEOTIDE SEQUENCE [LARGE SCALE GENOMIC DNA]</scope>
    <source>
        <strain evidence="8 9">PB189-T1-4</strain>
    </source>
</reference>
<dbReference type="NCBIfam" id="TIGR02168">
    <property type="entry name" value="SMC_prok_B"/>
    <property type="match status" value="1"/>
</dbReference>
<dbReference type="PANTHER" id="PTHR43977">
    <property type="entry name" value="STRUCTURAL MAINTENANCE OF CHROMOSOMES PROTEIN 3"/>
    <property type="match status" value="1"/>
</dbReference>
<dbReference type="RefSeq" id="WP_006304625.1">
    <property type="nucleotide sequence ID" value="NZ_AEDQ01000031.1"/>
</dbReference>